<feature type="transmembrane region" description="Helical" evidence="1">
    <location>
        <begin position="30"/>
        <end position="52"/>
    </location>
</feature>
<dbReference type="AlphaFoldDB" id="A0A542ZAU6"/>
<dbReference type="EMBL" id="VFOS01000004">
    <property type="protein sequence ID" value="TQL57454.1"/>
    <property type="molecule type" value="Genomic_DNA"/>
</dbReference>
<reference evidence="2 3" key="1">
    <citation type="submission" date="2019-06" db="EMBL/GenBank/DDBJ databases">
        <title>Sequencing the genomes of 1000 actinobacteria strains.</title>
        <authorList>
            <person name="Klenk H.-P."/>
        </authorList>
    </citation>
    <scope>NUCLEOTIDE SEQUENCE [LARGE SCALE GENOMIC DNA]</scope>
    <source>
        <strain evidence="2 3">DSM 4813</strain>
    </source>
</reference>
<keyword evidence="1" id="KW-1133">Transmembrane helix</keyword>
<organism evidence="2 3">
    <name type="scientific">Rarobacter faecitabidus</name>
    <dbReference type="NCBI Taxonomy" id="13243"/>
    <lineage>
        <taxon>Bacteria</taxon>
        <taxon>Bacillati</taxon>
        <taxon>Actinomycetota</taxon>
        <taxon>Actinomycetes</taxon>
        <taxon>Micrococcales</taxon>
        <taxon>Rarobacteraceae</taxon>
        <taxon>Rarobacter</taxon>
    </lineage>
</organism>
<proteinExistence type="predicted"/>
<comment type="caution">
    <text evidence="2">The sequence shown here is derived from an EMBL/GenBank/DDBJ whole genome shotgun (WGS) entry which is preliminary data.</text>
</comment>
<keyword evidence="3" id="KW-1185">Reference proteome</keyword>
<sequence>MCLPVIDRSSHAAGMAAGGRWWLRRLEMRLAAGGGLWWLAAWMASGWLVVWVTEGGLTAGGTGGGWLWR</sequence>
<keyword evidence="1" id="KW-0812">Transmembrane</keyword>
<accession>A0A542ZAU6</accession>
<evidence type="ECO:0000313" key="3">
    <source>
        <dbReference type="Proteomes" id="UP000315389"/>
    </source>
</evidence>
<dbReference type="Proteomes" id="UP000315389">
    <property type="component" value="Unassembled WGS sequence"/>
</dbReference>
<evidence type="ECO:0000256" key="1">
    <source>
        <dbReference type="SAM" id="Phobius"/>
    </source>
</evidence>
<keyword evidence="1" id="KW-0472">Membrane</keyword>
<evidence type="ECO:0000313" key="2">
    <source>
        <dbReference type="EMBL" id="TQL57454.1"/>
    </source>
</evidence>
<name>A0A542ZAU6_RARFA</name>
<protein>
    <submittedName>
        <fullName evidence="2">Uncharacterized protein</fullName>
    </submittedName>
</protein>
<gene>
    <name evidence="2" type="ORF">FB461_2189</name>
</gene>